<organism evidence="3 4">
    <name type="scientific">Coniella lustricola</name>
    <dbReference type="NCBI Taxonomy" id="2025994"/>
    <lineage>
        <taxon>Eukaryota</taxon>
        <taxon>Fungi</taxon>
        <taxon>Dikarya</taxon>
        <taxon>Ascomycota</taxon>
        <taxon>Pezizomycotina</taxon>
        <taxon>Sordariomycetes</taxon>
        <taxon>Sordariomycetidae</taxon>
        <taxon>Diaporthales</taxon>
        <taxon>Schizoparmaceae</taxon>
        <taxon>Coniella</taxon>
    </lineage>
</organism>
<feature type="region of interest" description="Disordered" evidence="1">
    <location>
        <begin position="13"/>
        <end position="93"/>
    </location>
</feature>
<evidence type="ECO:0000259" key="2">
    <source>
        <dbReference type="Pfam" id="PF10180"/>
    </source>
</evidence>
<dbReference type="PANTHER" id="PTHR22306">
    <property type="entry name" value="CHROMOSOME 7 OPEN READING FRAME 50"/>
    <property type="match status" value="1"/>
</dbReference>
<feature type="compositionally biased region" description="Basic residues" evidence="1">
    <location>
        <begin position="73"/>
        <end position="84"/>
    </location>
</feature>
<feature type="domain" description="WKF" evidence="2">
    <location>
        <begin position="101"/>
        <end position="162"/>
    </location>
</feature>
<proteinExistence type="predicted"/>
<evidence type="ECO:0000313" key="3">
    <source>
        <dbReference type="EMBL" id="PSR98952.1"/>
    </source>
</evidence>
<dbReference type="OrthoDB" id="10261563at2759"/>
<dbReference type="AlphaFoldDB" id="A0A2T3AHS4"/>
<feature type="compositionally biased region" description="Low complexity" evidence="1">
    <location>
        <begin position="339"/>
        <end position="359"/>
    </location>
</feature>
<feature type="region of interest" description="Disordered" evidence="1">
    <location>
        <begin position="246"/>
        <end position="392"/>
    </location>
</feature>
<sequence>MSAVPAWKRLGLKLKGAASDGSPVSAAPRTATASAPPAARQYQQQSNVNGDDYNNNNINSRKSVSFSEDTKKAAPKKPKQKKAPKQPTVPKEPFDFTPVVQYLRTWCNARDSWKFNKNHQTLLIKHLYNDDAIPASDIDSFYLYISDIKGASRKRLVEEAEALKKKDMEAGSKGFPESTKAPEDKQKQYEEILAEMLAKHAAVREKGKRGYDEVEFVQRGVDAEVQKRVVKRLRAENVILALESTAGESDTEMSAPITEATATSNITVPKFFDDDAGVKAPKQKTRRRKRRTDAESSSGESDSDSDSDSDSSDSDEEDATGSSSSSSSSGSGSDEDIEAAGGAEEAASSSSSSSSSESGSDSESESADVGKSKTASAVAEDSDSSDSDSDSD</sequence>
<keyword evidence="4" id="KW-1185">Reference proteome</keyword>
<evidence type="ECO:0000313" key="4">
    <source>
        <dbReference type="Proteomes" id="UP000241462"/>
    </source>
</evidence>
<dbReference type="Pfam" id="PF10180">
    <property type="entry name" value="WKF"/>
    <property type="match status" value="1"/>
</dbReference>
<feature type="compositionally biased region" description="Acidic residues" evidence="1">
    <location>
        <begin position="301"/>
        <end position="319"/>
    </location>
</feature>
<evidence type="ECO:0000256" key="1">
    <source>
        <dbReference type="SAM" id="MobiDB-lite"/>
    </source>
</evidence>
<accession>A0A2T3AHS4</accession>
<feature type="compositionally biased region" description="Low complexity" evidence="1">
    <location>
        <begin position="320"/>
        <end position="332"/>
    </location>
</feature>
<dbReference type="FunCoup" id="A0A2T3AHS4">
    <property type="interactions" value="173"/>
</dbReference>
<dbReference type="InParanoid" id="A0A2T3AHS4"/>
<protein>
    <recommendedName>
        <fullName evidence="2">WKF domain-containing protein</fullName>
    </recommendedName>
</protein>
<name>A0A2T3AHS4_9PEZI</name>
<feature type="compositionally biased region" description="Acidic residues" evidence="1">
    <location>
        <begin position="380"/>
        <end position="392"/>
    </location>
</feature>
<dbReference type="Proteomes" id="UP000241462">
    <property type="component" value="Unassembled WGS sequence"/>
</dbReference>
<feature type="compositionally biased region" description="Basic residues" evidence="1">
    <location>
        <begin position="281"/>
        <end position="291"/>
    </location>
</feature>
<feature type="compositionally biased region" description="Low complexity" evidence="1">
    <location>
        <begin position="25"/>
        <end position="40"/>
    </location>
</feature>
<dbReference type="EMBL" id="KZ678387">
    <property type="protein sequence ID" value="PSR98952.1"/>
    <property type="molecule type" value="Genomic_DNA"/>
</dbReference>
<gene>
    <name evidence="3" type="ORF">BD289DRAFT_361726</name>
</gene>
<dbReference type="PANTHER" id="PTHR22306:SF2">
    <property type="entry name" value="CHROMOSOME 7 OPEN READING FRAME 50"/>
    <property type="match status" value="1"/>
</dbReference>
<dbReference type="InterPro" id="IPR019327">
    <property type="entry name" value="WKF"/>
</dbReference>
<reference evidence="3 4" key="1">
    <citation type="journal article" date="2018" name="Mycol. Prog.">
        <title>Coniella lustricola, a new species from submerged detritus.</title>
        <authorList>
            <person name="Raudabaugh D.B."/>
            <person name="Iturriaga T."/>
            <person name="Carver A."/>
            <person name="Mondo S."/>
            <person name="Pangilinan J."/>
            <person name="Lipzen A."/>
            <person name="He G."/>
            <person name="Amirebrahimi M."/>
            <person name="Grigoriev I.V."/>
            <person name="Miller A.N."/>
        </authorList>
    </citation>
    <scope>NUCLEOTIDE SEQUENCE [LARGE SCALE GENOMIC DNA]</scope>
    <source>
        <strain evidence="3 4">B22-T-1</strain>
    </source>
</reference>
<dbReference type="STRING" id="2025994.A0A2T3AHS4"/>
<feature type="compositionally biased region" description="Low complexity" evidence="1">
    <location>
        <begin position="47"/>
        <end position="59"/>
    </location>
</feature>